<dbReference type="PANTHER" id="PTHR35100:SF1">
    <property type="entry name" value="F15H11.13 PROTEIN"/>
    <property type="match status" value="1"/>
</dbReference>
<dbReference type="AlphaFoldDB" id="A0A835WMS8"/>
<dbReference type="EMBL" id="JAEHOD010000012">
    <property type="protein sequence ID" value="KAG2450109.1"/>
    <property type="molecule type" value="Genomic_DNA"/>
</dbReference>
<dbReference type="OrthoDB" id="534610at2759"/>
<dbReference type="PANTHER" id="PTHR35100">
    <property type="entry name" value="FOLD PROTEIN"/>
    <property type="match status" value="1"/>
</dbReference>
<protein>
    <submittedName>
        <fullName evidence="2">Uncharacterized protein</fullName>
    </submittedName>
</protein>
<feature type="region of interest" description="Disordered" evidence="1">
    <location>
        <begin position="324"/>
        <end position="358"/>
    </location>
</feature>
<evidence type="ECO:0000313" key="3">
    <source>
        <dbReference type="Proteomes" id="UP000613740"/>
    </source>
</evidence>
<gene>
    <name evidence="2" type="ORF">HYH02_000212</name>
</gene>
<evidence type="ECO:0000256" key="1">
    <source>
        <dbReference type="SAM" id="MobiDB-lite"/>
    </source>
</evidence>
<comment type="caution">
    <text evidence="2">The sequence shown here is derived from an EMBL/GenBank/DDBJ whole genome shotgun (WGS) entry which is preliminary data.</text>
</comment>
<sequence length="430" mass="44673">MTQLFGINLNLPLPDLKGLDPGRVLAQLASGGSTMTKPLEDLLVKRLAGPGATSAKDTGAIANHKHRFNSAALRAVDMKASVLGALSLGGLIATTASAALSPRGPGTCDRNMCERCCNVATSTPYIACGCHALKHRKTASGKAWGASVVAAGAASMVFHSSYGSFREWGRRLDFWTIAGASNIMTRALFPGVHPAVTVAGVLATPFKPFAVSFINSVAMEVKFLAAAQRNPELRRPQLLHSACCLAGLAAFALEDWRPELPLVHSAWHLLSSVSVATLNHLMHDVEQQRLGLGVHAPKAAAAAAGAGALAGAVGAATAGGALRAHRLQEGRRHRRRSGSAEEQLERARAQYHQHQHSHHQRRLSLGYVEAELLGAVTGGSGGASGMAGLRQGLGRLSCGDFGAAASCGAASGGARRETQLLVMAMQPLAA</sequence>
<reference evidence="2" key="1">
    <citation type="journal article" date="2020" name="bioRxiv">
        <title>Comparative genomics of Chlamydomonas.</title>
        <authorList>
            <person name="Craig R.J."/>
            <person name="Hasan A.R."/>
            <person name="Ness R.W."/>
            <person name="Keightley P.D."/>
        </authorList>
    </citation>
    <scope>NUCLEOTIDE SEQUENCE</scope>
    <source>
        <strain evidence="2">CCAP 11/173</strain>
    </source>
</reference>
<proteinExistence type="predicted"/>
<keyword evidence="3" id="KW-1185">Reference proteome</keyword>
<evidence type="ECO:0000313" key="2">
    <source>
        <dbReference type="EMBL" id="KAG2450109.1"/>
    </source>
</evidence>
<accession>A0A835WMS8</accession>
<dbReference type="Proteomes" id="UP000613740">
    <property type="component" value="Unassembled WGS sequence"/>
</dbReference>
<feature type="compositionally biased region" description="Basic residues" evidence="1">
    <location>
        <begin position="349"/>
        <end position="358"/>
    </location>
</feature>
<organism evidence="2 3">
    <name type="scientific">Chlamydomonas schloesseri</name>
    <dbReference type="NCBI Taxonomy" id="2026947"/>
    <lineage>
        <taxon>Eukaryota</taxon>
        <taxon>Viridiplantae</taxon>
        <taxon>Chlorophyta</taxon>
        <taxon>core chlorophytes</taxon>
        <taxon>Chlorophyceae</taxon>
        <taxon>CS clade</taxon>
        <taxon>Chlamydomonadales</taxon>
        <taxon>Chlamydomonadaceae</taxon>
        <taxon>Chlamydomonas</taxon>
    </lineage>
</organism>
<name>A0A835WMS8_9CHLO</name>